<comment type="cofactor">
    <cofactor evidence="1 8">
        <name>Zn(2+)</name>
        <dbReference type="ChEBI" id="CHEBI:29105"/>
    </cofactor>
</comment>
<proteinExistence type="inferred from homology"/>
<dbReference type="SUPFAM" id="SSF51735">
    <property type="entry name" value="NAD(P)-binding Rossmann-fold domains"/>
    <property type="match status" value="1"/>
</dbReference>
<gene>
    <name evidence="11" type="ORF">BJ972_002713</name>
    <name evidence="12" type="ORF">ESP50_00205</name>
</gene>
<dbReference type="PROSITE" id="PS00059">
    <property type="entry name" value="ADH_ZINC"/>
    <property type="match status" value="1"/>
</dbReference>
<evidence type="ECO:0000256" key="5">
    <source>
        <dbReference type="ARBA" id="ARBA00022833"/>
    </source>
</evidence>
<dbReference type="Gene3D" id="3.90.180.10">
    <property type="entry name" value="Medium-chain alcohol dehydrogenases, catalytic domain"/>
    <property type="match status" value="1"/>
</dbReference>
<name>A0A4V1R2M4_9MICO</name>
<evidence type="ECO:0000313" key="11">
    <source>
        <dbReference type="EMBL" id="NYD68194.1"/>
    </source>
</evidence>
<dbReference type="InterPro" id="IPR011032">
    <property type="entry name" value="GroES-like_sf"/>
</dbReference>
<reference evidence="12 13" key="1">
    <citation type="submission" date="2019-01" db="EMBL/GenBank/DDBJ databases">
        <title>Agromyces.</title>
        <authorList>
            <person name="Li J."/>
        </authorList>
    </citation>
    <scope>NUCLEOTIDE SEQUENCE [LARGE SCALE GENOMIC DNA]</scope>
    <source>
        <strain evidence="12 13">DSM 23870</strain>
    </source>
</reference>
<sequence>MPHTVVRAREREIMVTPAPVAMVWNEPGRPHDAIATPGVTLGRGEALVEVELATVCGSDVHTVRGERPAPTPLVLGHEQVGRVVALGPEAVRADGSPLELGDRVVWSVSVSCGACDRCTRGIPQRCRSLAKYGHERVHRGWELSGGFATHVQLRAGTAIVPVGETLPATVAAPASCATATAVAALDAASHIALEGATVLITGAGMIGLTATAMATDAGATVVVSEPDPARRALALRFGATAVADSRVASSASEGVGGVLESVMRRGAAEPLVAIEASGSARAVRTAIGAVGVGGVVVLVGSVTPGSEVRIDPEDLVRRMVTLTGVHNYAPRHLVDAVDYLRHASLLRPFDELVGGTVTLDELDQALRAAASGLHVRVGVAPQRRH</sequence>
<evidence type="ECO:0000256" key="7">
    <source>
        <dbReference type="ARBA" id="ARBA00023027"/>
    </source>
</evidence>
<dbReference type="OrthoDB" id="9797931at2"/>
<evidence type="ECO:0000259" key="9">
    <source>
        <dbReference type="Pfam" id="PF00107"/>
    </source>
</evidence>
<evidence type="ECO:0000256" key="4">
    <source>
        <dbReference type="ARBA" id="ARBA00022723"/>
    </source>
</evidence>
<dbReference type="GO" id="GO:0005737">
    <property type="term" value="C:cytoplasm"/>
    <property type="evidence" value="ECO:0007669"/>
    <property type="project" value="TreeGrafter"/>
</dbReference>
<evidence type="ECO:0000313" key="13">
    <source>
        <dbReference type="Proteomes" id="UP000292686"/>
    </source>
</evidence>
<evidence type="ECO:0000313" key="12">
    <source>
        <dbReference type="EMBL" id="RXZ87666.1"/>
    </source>
</evidence>
<evidence type="ECO:0000256" key="1">
    <source>
        <dbReference type="ARBA" id="ARBA00001947"/>
    </source>
</evidence>
<dbReference type="InterPro" id="IPR017743">
    <property type="entry name" value="ADH_phosphonate_catab-assoc"/>
</dbReference>
<keyword evidence="7" id="KW-0520">NAD</keyword>
<dbReference type="PANTHER" id="PTHR42940:SF3">
    <property type="entry name" value="ALCOHOL DEHYDROGENASE 1-RELATED"/>
    <property type="match status" value="1"/>
</dbReference>
<organism evidence="12 13">
    <name type="scientific">Agromyces atrinae</name>
    <dbReference type="NCBI Taxonomy" id="592376"/>
    <lineage>
        <taxon>Bacteria</taxon>
        <taxon>Bacillati</taxon>
        <taxon>Actinomycetota</taxon>
        <taxon>Actinomycetes</taxon>
        <taxon>Micrococcales</taxon>
        <taxon>Microbacteriaceae</taxon>
        <taxon>Agromyces</taxon>
    </lineage>
</organism>
<feature type="domain" description="Alcohol dehydrogenase-like N-terminal" evidence="10">
    <location>
        <begin position="42"/>
        <end position="157"/>
    </location>
</feature>
<dbReference type="CDD" id="cd08231">
    <property type="entry name" value="MDR_TM0436_like"/>
    <property type="match status" value="1"/>
</dbReference>
<dbReference type="Pfam" id="PF08240">
    <property type="entry name" value="ADH_N"/>
    <property type="match status" value="1"/>
</dbReference>
<dbReference type="EC" id="1.1.1.1" evidence="3"/>
<evidence type="ECO:0000313" key="14">
    <source>
        <dbReference type="Proteomes" id="UP000581087"/>
    </source>
</evidence>
<comment type="caution">
    <text evidence="12">The sequence shown here is derived from an EMBL/GenBank/DDBJ whole genome shotgun (WGS) entry which is preliminary data.</text>
</comment>
<dbReference type="SUPFAM" id="SSF50129">
    <property type="entry name" value="GroES-like"/>
    <property type="match status" value="1"/>
</dbReference>
<dbReference type="NCBIfam" id="TIGR03366">
    <property type="entry name" value="HpnZ_proposed"/>
    <property type="match status" value="1"/>
</dbReference>
<dbReference type="PANTHER" id="PTHR42940">
    <property type="entry name" value="ALCOHOL DEHYDROGENASE 1-RELATED"/>
    <property type="match status" value="1"/>
</dbReference>
<dbReference type="Gene3D" id="3.40.50.720">
    <property type="entry name" value="NAD(P)-binding Rossmann-like Domain"/>
    <property type="match status" value="1"/>
</dbReference>
<dbReference type="InterPro" id="IPR013149">
    <property type="entry name" value="ADH-like_C"/>
</dbReference>
<dbReference type="InterPro" id="IPR036291">
    <property type="entry name" value="NAD(P)-bd_dom_sf"/>
</dbReference>
<accession>A0A4V1R2M4</accession>
<comment type="similarity">
    <text evidence="2 8">Belongs to the zinc-containing alcohol dehydrogenase family.</text>
</comment>
<reference evidence="11 14" key="2">
    <citation type="submission" date="2020-07" db="EMBL/GenBank/DDBJ databases">
        <title>Sequencing the genomes of 1000 actinobacteria strains.</title>
        <authorList>
            <person name="Klenk H.-P."/>
        </authorList>
    </citation>
    <scope>NUCLEOTIDE SEQUENCE [LARGE SCALE GENOMIC DNA]</scope>
    <source>
        <strain evidence="11 14">DSM 23870</strain>
    </source>
</reference>
<evidence type="ECO:0000256" key="2">
    <source>
        <dbReference type="ARBA" id="ARBA00008072"/>
    </source>
</evidence>
<evidence type="ECO:0000256" key="8">
    <source>
        <dbReference type="RuleBase" id="RU361277"/>
    </source>
</evidence>
<keyword evidence="6" id="KW-0560">Oxidoreductase</keyword>
<dbReference type="InterPro" id="IPR002328">
    <property type="entry name" value="ADH_Zn_CS"/>
</dbReference>
<evidence type="ECO:0000256" key="3">
    <source>
        <dbReference type="ARBA" id="ARBA00013190"/>
    </source>
</evidence>
<dbReference type="AlphaFoldDB" id="A0A4V1R2M4"/>
<protein>
    <recommendedName>
        <fullName evidence="3">alcohol dehydrogenase</fullName>
        <ecNumber evidence="3">1.1.1.1</ecNumber>
    </recommendedName>
</protein>
<keyword evidence="4 8" id="KW-0479">Metal-binding</keyword>
<keyword evidence="5 8" id="KW-0862">Zinc</keyword>
<evidence type="ECO:0000259" key="10">
    <source>
        <dbReference type="Pfam" id="PF08240"/>
    </source>
</evidence>
<dbReference type="Pfam" id="PF00107">
    <property type="entry name" value="ADH_zinc_N"/>
    <property type="match status" value="1"/>
</dbReference>
<dbReference type="EMBL" id="JACCBI010000001">
    <property type="protein sequence ID" value="NYD68194.1"/>
    <property type="molecule type" value="Genomic_DNA"/>
</dbReference>
<evidence type="ECO:0000256" key="6">
    <source>
        <dbReference type="ARBA" id="ARBA00023002"/>
    </source>
</evidence>
<dbReference type="Proteomes" id="UP000292686">
    <property type="component" value="Unassembled WGS sequence"/>
</dbReference>
<feature type="domain" description="Alcohol dehydrogenase-like C-terminal" evidence="9">
    <location>
        <begin position="206"/>
        <end position="333"/>
    </location>
</feature>
<dbReference type="GO" id="GO:0008270">
    <property type="term" value="F:zinc ion binding"/>
    <property type="evidence" value="ECO:0007669"/>
    <property type="project" value="InterPro"/>
</dbReference>
<dbReference type="EMBL" id="SDPM01000001">
    <property type="protein sequence ID" value="RXZ87666.1"/>
    <property type="molecule type" value="Genomic_DNA"/>
</dbReference>
<keyword evidence="13" id="KW-1185">Reference proteome</keyword>
<dbReference type="RefSeq" id="WP_129171931.1">
    <property type="nucleotide sequence ID" value="NZ_JACCBI010000001.1"/>
</dbReference>
<dbReference type="Proteomes" id="UP000581087">
    <property type="component" value="Unassembled WGS sequence"/>
</dbReference>
<dbReference type="InterPro" id="IPR013154">
    <property type="entry name" value="ADH-like_N"/>
</dbReference>
<dbReference type="GO" id="GO:0004022">
    <property type="term" value="F:alcohol dehydrogenase (NAD+) activity"/>
    <property type="evidence" value="ECO:0007669"/>
    <property type="project" value="UniProtKB-EC"/>
</dbReference>